<reference evidence="8" key="1">
    <citation type="submission" date="2021-03" db="EMBL/GenBank/DDBJ databases">
        <title>Chromosome level genome of the anhydrobiotic midge Polypedilum vanderplanki.</title>
        <authorList>
            <person name="Yoshida Y."/>
            <person name="Kikawada T."/>
            <person name="Gusev O."/>
        </authorList>
    </citation>
    <scope>NUCLEOTIDE SEQUENCE</scope>
    <source>
        <strain evidence="8">NIAS01</strain>
        <tissue evidence="8">Whole body or cell culture</tissue>
    </source>
</reference>
<evidence type="ECO:0000256" key="2">
    <source>
        <dbReference type="ARBA" id="ARBA00022487"/>
    </source>
</evidence>
<evidence type="ECO:0000256" key="4">
    <source>
        <dbReference type="ARBA" id="ARBA00023157"/>
    </source>
</evidence>
<evidence type="ECO:0000256" key="5">
    <source>
        <dbReference type="ARBA" id="ARBA00023180"/>
    </source>
</evidence>
<dbReference type="PANTHER" id="PTHR43142">
    <property type="entry name" value="CARBOXYLIC ESTER HYDROLASE"/>
    <property type="match status" value="1"/>
</dbReference>
<dbReference type="Pfam" id="PF00135">
    <property type="entry name" value="COesterase"/>
    <property type="match status" value="1"/>
</dbReference>
<proteinExistence type="inferred from homology"/>
<dbReference type="SUPFAM" id="SSF53474">
    <property type="entry name" value="alpha/beta-Hydrolases"/>
    <property type="match status" value="1"/>
</dbReference>
<keyword evidence="2" id="KW-0719">Serine esterase</keyword>
<accession>A0A9J6CAA2</accession>
<evidence type="ECO:0000256" key="1">
    <source>
        <dbReference type="ARBA" id="ARBA00005964"/>
    </source>
</evidence>
<dbReference type="PROSITE" id="PS00122">
    <property type="entry name" value="CARBOXYLESTERASE_B_1"/>
    <property type="match status" value="1"/>
</dbReference>
<keyword evidence="4" id="KW-1015">Disulfide bond</keyword>
<keyword evidence="5" id="KW-0325">Glycoprotein</keyword>
<evidence type="ECO:0000256" key="6">
    <source>
        <dbReference type="RuleBase" id="RU361235"/>
    </source>
</evidence>
<protein>
    <recommendedName>
        <fullName evidence="6">Carboxylic ester hydrolase</fullName>
        <ecNumber evidence="6">3.1.1.-</ecNumber>
    </recommendedName>
</protein>
<dbReference type="InterPro" id="IPR002018">
    <property type="entry name" value="CarbesteraseB"/>
</dbReference>
<dbReference type="PANTHER" id="PTHR43142:SF1">
    <property type="entry name" value="CARBOXYLIC ESTER HYDROLASE"/>
    <property type="match status" value="1"/>
</dbReference>
<dbReference type="OrthoDB" id="19653at2759"/>
<comment type="similarity">
    <text evidence="1 6">Belongs to the type-B carboxylesterase/lipase family.</text>
</comment>
<gene>
    <name evidence="8" type="ORF">PVAND_008450</name>
</gene>
<dbReference type="GO" id="GO:0052689">
    <property type="term" value="F:carboxylic ester hydrolase activity"/>
    <property type="evidence" value="ECO:0007669"/>
    <property type="project" value="UniProtKB-KW"/>
</dbReference>
<evidence type="ECO:0000313" key="8">
    <source>
        <dbReference type="EMBL" id="KAG5678816.1"/>
    </source>
</evidence>
<evidence type="ECO:0000259" key="7">
    <source>
        <dbReference type="Pfam" id="PF00135"/>
    </source>
</evidence>
<dbReference type="InterPro" id="IPR029058">
    <property type="entry name" value="AB_hydrolase_fold"/>
</dbReference>
<dbReference type="EMBL" id="JADBJN010000002">
    <property type="protein sequence ID" value="KAG5678816.1"/>
    <property type="molecule type" value="Genomic_DNA"/>
</dbReference>
<feature type="domain" description="Carboxylesterase type B" evidence="7">
    <location>
        <begin position="5"/>
        <end position="452"/>
    </location>
</feature>
<dbReference type="AlphaFoldDB" id="A0A9J6CAA2"/>
<evidence type="ECO:0000313" key="9">
    <source>
        <dbReference type="Proteomes" id="UP001107558"/>
    </source>
</evidence>
<dbReference type="EC" id="3.1.1.-" evidence="6"/>
<evidence type="ECO:0000256" key="3">
    <source>
        <dbReference type="ARBA" id="ARBA00022801"/>
    </source>
</evidence>
<organism evidence="8 9">
    <name type="scientific">Polypedilum vanderplanki</name>
    <name type="common">Sleeping chironomid midge</name>
    <dbReference type="NCBI Taxonomy" id="319348"/>
    <lineage>
        <taxon>Eukaryota</taxon>
        <taxon>Metazoa</taxon>
        <taxon>Ecdysozoa</taxon>
        <taxon>Arthropoda</taxon>
        <taxon>Hexapoda</taxon>
        <taxon>Insecta</taxon>
        <taxon>Pterygota</taxon>
        <taxon>Neoptera</taxon>
        <taxon>Endopterygota</taxon>
        <taxon>Diptera</taxon>
        <taxon>Nematocera</taxon>
        <taxon>Chironomoidea</taxon>
        <taxon>Chironomidae</taxon>
        <taxon>Chironominae</taxon>
        <taxon>Polypedilum</taxon>
        <taxon>Polypedilum</taxon>
    </lineage>
</organism>
<dbReference type="Gene3D" id="3.40.50.1820">
    <property type="entry name" value="alpha/beta hydrolase"/>
    <property type="match status" value="1"/>
</dbReference>
<keyword evidence="3 6" id="KW-0378">Hydrolase</keyword>
<sequence>MQSRKGINFHAFLKIPFAKPPIGDLRFQAPVENEKYNGILNATAYGPVCYQKIEYDNFEQSEDCLHLNVYTKDLQPNSLKPVIVYIHGGGFELYSANQQGPDYLMDRDIVFVTMNYRLNALGFLAIGTKDAVGNIGLKDQVMALKWIQKNIEKFGGDPKSVTLSGLSAGAYSNTAHIVSDMSKDLIHRVIAVSGAITWQMGLKTNNLDRAKEIAAILNCPIDVDEMIKCFKQKTAREITMAAAFKYHNCPIMPFGPVIEPDLGQERFLKTEPNELFKNGNFLRIPILIGITANEFVEPVKDILNNQTSLKELNENFAEFTSKCFFYESTEKQAEILRNYYLPYDKIDARVFESLSQFCADGTIGYGVHKLVHYASKFTDVYYYKFSYIGRFSIFNYPNDRPYGVHHVDDIQYTIAHGAFDGRFITENDPENFMVERMTRIWDKFAKAGNPNNLNDEF</sequence>
<comment type="caution">
    <text evidence="8">The sequence shown here is derived from an EMBL/GenBank/DDBJ whole genome shotgun (WGS) entry which is preliminary data.</text>
</comment>
<dbReference type="Proteomes" id="UP001107558">
    <property type="component" value="Chromosome 2"/>
</dbReference>
<keyword evidence="9" id="KW-1185">Reference proteome</keyword>
<dbReference type="InterPro" id="IPR019826">
    <property type="entry name" value="Carboxylesterase_B_AS"/>
</dbReference>
<name>A0A9J6CAA2_POLVA</name>